<evidence type="ECO:0000313" key="1">
    <source>
        <dbReference type="EMBL" id="PZR77890.1"/>
    </source>
</evidence>
<protein>
    <submittedName>
        <fullName evidence="1">Uncharacterized protein</fullName>
    </submittedName>
</protein>
<dbReference type="Proteomes" id="UP000248724">
    <property type="component" value="Unassembled WGS sequence"/>
</dbReference>
<evidence type="ECO:0000313" key="2">
    <source>
        <dbReference type="Proteomes" id="UP000248724"/>
    </source>
</evidence>
<reference evidence="1 2" key="1">
    <citation type="journal article" date="2017" name="Nature">
        <title>Atmospheric trace gases support primary production in Antarctic desert surface soil.</title>
        <authorList>
            <person name="Ji M."/>
            <person name="Greening C."/>
            <person name="Vanwonterghem I."/>
            <person name="Carere C.R."/>
            <person name="Bay S.K."/>
            <person name="Steen J.A."/>
            <person name="Montgomery K."/>
            <person name="Lines T."/>
            <person name="Beardall J."/>
            <person name="van Dorst J."/>
            <person name="Snape I."/>
            <person name="Stott M.B."/>
            <person name="Hugenholtz P."/>
            <person name="Ferrari B.C."/>
        </authorList>
    </citation>
    <scope>NUCLEOTIDE SEQUENCE [LARGE SCALE GENOMIC DNA]</scope>
    <source>
        <strain evidence="1">RRmetagenome_bin12</strain>
    </source>
</reference>
<name>A0A2W5YYK7_9BACT</name>
<proteinExistence type="predicted"/>
<dbReference type="EMBL" id="QHBU01000279">
    <property type="protein sequence ID" value="PZR77890.1"/>
    <property type="molecule type" value="Genomic_DNA"/>
</dbReference>
<organism evidence="1 2">
    <name type="scientific">Candidatus Aeolococcus gillhamiae</name>
    <dbReference type="NCBI Taxonomy" id="3127015"/>
    <lineage>
        <taxon>Bacteria</taxon>
        <taxon>Bacillati</taxon>
        <taxon>Candidatus Dormiibacterota</taxon>
        <taxon>Candidatus Dormibacteria</taxon>
        <taxon>Candidatus Aeolococcales</taxon>
        <taxon>Candidatus Aeolococcaceae</taxon>
        <taxon>Candidatus Aeolococcus</taxon>
    </lineage>
</organism>
<gene>
    <name evidence="1" type="ORF">DLM65_14560</name>
</gene>
<comment type="caution">
    <text evidence="1">The sequence shown here is derived from an EMBL/GenBank/DDBJ whole genome shotgun (WGS) entry which is preliminary data.</text>
</comment>
<dbReference type="AlphaFoldDB" id="A0A2W5YYK7"/>
<accession>A0A2W5YYK7</accession>
<sequence>MDAREYIALLPVERTQEIHLTGIQQFDDRWIAVLRGAGLSESLIAQFAGRWQDHLPFTDADWEFTAWSLDQIARGRWGHPWIIALEYGGVGPLWEAVTDPDILATQIPRLAAMIHACQVPGS</sequence>